<dbReference type="Proteomes" id="UP000076874">
    <property type="component" value="Unassembled WGS sequence"/>
</dbReference>
<keyword evidence="3" id="KW-1185">Reference proteome</keyword>
<evidence type="ECO:0000313" key="3">
    <source>
        <dbReference type="Proteomes" id="UP000076874"/>
    </source>
</evidence>
<gene>
    <name evidence="2" type="ORF">SPI_06398</name>
</gene>
<feature type="region of interest" description="Disordered" evidence="1">
    <location>
        <begin position="1"/>
        <end position="21"/>
    </location>
</feature>
<reference evidence="2 3" key="1">
    <citation type="journal article" date="2016" name="Genome Biol. Evol.">
        <title>Divergent and convergent evolution of fungal pathogenicity.</title>
        <authorList>
            <person name="Shang Y."/>
            <person name="Xiao G."/>
            <person name="Zheng P."/>
            <person name="Cen K."/>
            <person name="Zhan S."/>
            <person name="Wang C."/>
        </authorList>
    </citation>
    <scope>NUCLEOTIDE SEQUENCE [LARGE SCALE GENOMIC DNA]</scope>
    <source>
        <strain evidence="2 3">RCEF 264</strain>
    </source>
</reference>
<feature type="compositionally biased region" description="Basic and acidic residues" evidence="1">
    <location>
        <begin position="502"/>
        <end position="517"/>
    </location>
</feature>
<proteinExistence type="predicted"/>
<comment type="caution">
    <text evidence="2">The sequence shown here is derived from an EMBL/GenBank/DDBJ whole genome shotgun (WGS) entry which is preliminary data.</text>
</comment>
<accession>A0A167S3K0</accession>
<dbReference type="AlphaFoldDB" id="A0A167S3K0"/>
<dbReference type="OrthoDB" id="5232189at2759"/>
<organism evidence="2 3">
    <name type="scientific">Niveomyces insectorum RCEF 264</name>
    <dbReference type="NCBI Taxonomy" id="1081102"/>
    <lineage>
        <taxon>Eukaryota</taxon>
        <taxon>Fungi</taxon>
        <taxon>Dikarya</taxon>
        <taxon>Ascomycota</taxon>
        <taxon>Pezizomycotina</taxon>
        <taxon>Sordariomycetes</taxon>
        <taxon>Hypocreomycetidae</taxon>
        <taxon>Hypocreales</taxon>
        <taxon>Cordycipitaceae</taxon>
        <taxon>Niveomyces</taxon>
    </lineage>
</organism>
<evidence type="ECO:0000256" key="1">
    <source>
        <dbReference type="SAM" id="MobiDB-lite"/>
    </source>
</evidence>
<feature type="region of interest" description="Disordered" evidence="1">
    <location>
        <begin position="474"/>
        <end position="674"/>
    </location>
</feature>
<dbReference type="EMBL" id="AZHD01000011">
    <property type="protein sequence ID" value="OAA59196.1"/>
    <property type="molecule type" value="Genomic_DNA"/>
</dbReference>
<evidence type="ECO:0000313" key="2">
    <source>
        <dbReference type="EMBL" id="OAA59196.1"/>
    </source>
</evidence>
<name>A0A167S3K0_9HYPO</name>
<sequence length="674" mass="76900">MSGAPEAAVEKHTAHHQSKRCAPSRQLYYNRLSRAILNTSNRLNELARLGRPGQWILHHEEIYEAALDTRPQSRNPDEEVPVHGLTYCKVPLRDWGLIWAGKGPAPDFQDVAFWEDKVKGLDDKIELVKARLVRPRFTPEELQTLESLEQQPRHFFHIELNSKRKRMGGVKNGVFNVLFSLARLGRPGQWILHNEELYHPTIDTRPQTRAAEKSIVVRDSHYKGDTRVTGDGILVDFKLTWAGNGPPPDFDDFHFWEYKLSDLRDKRRQVEEGRVEPRFTPDELQTLEALENDKDHAFAQFLKDRKEKPPVVVETEEEVAASRKLALARELVVSVMGLLWYDGLAGKWVLHCEHLYLPEYDTHFRERYKDEDGDIFQENVLVDSFNGLRFDTRFGPPPDFSDITYWERKRAELRKKEDEVEAGRLTAHNFTEAELMRIELLERAISEQREKELDGHSGSTDQRTKQIAAWLDGNTEETMPTPQKPRIQTPPPPTHPPSGHTGRRDHTTKDVGDEHSQPRRSGALKRRRPTNNDDESLPGHAIHPVKRSKMQPPPEPLSTTPTQRHVSRQQPSSPLQKVRGHPQTARTAPSAPLLDPSNPGAKTDGHQLAGRGTRRSMNVSQRGSGAADRRTQRLARAGLGAGRHLRRRGGSPADPPLRRSARIAALPPRKNLYR</sequence>
<feature type="compositionally biased region" description="Polar residues" evidence="1">
    <location>
        <begin position="557"/>
        <end position="575"/>
    </location>
</feature>
<protein>
    <submittedName>
        <fullName evidence="2">Uncharacterized protein</fullName>
    </submittedName>
</protein>